<organism evidence="1 2">
    <name type="scientific">Fusarium sarcochroum</name>
    <dbReference type="NCBI Taxonomy" id="1208366"/>
    <lineage>
        <taxon>Eukaryota</taxon>
        <taxon>Fungi</taxon>
        <taxon>Dikarya</taxon>
        <taxon>Ascomycota</taxon>
        <taxon>Pezizomycotina</taxon>
        <taxon>Sordariomycetes</taxon>
        <taxon>Hypocreomycetidae</taxon>
        <taxon>Hypocreales</taxon>
        <taxon>Nectriaceae</taxon>
        <taxon>Fusarium</taxon>
        <taxon>Fusarium lateritium species complex</taxon>
    </lineage>
</organism>
<dbReference type="OrthoDB" id="3724345at2759"/>
<dbReference type="Pfam" id="PF09351">
    <property type="entry name" value="DUF1993"/>
    <property type="match status" value="1"/>
</dbReference>
<reference evidence="1" key="2">
    <citation type="submission" date="2020-05" db="EMBL/GenBank/DDBJ databases">
        <authorList>
            <person name="Kim H.-S."/>
            <person name="Proctor R.H."/>
            <person name="Brown D.W."/>
        </authorList>
    </citation>
    <scope>NUCLEOTIDE SEQUENCE</scope>
    <source>
        <strain evidence="1">NRRL 20472</strain>
    </source>
</reference>
<keyword evidence="2" id="KW-1185">Reference proteome</keyword>
<proteinExistence type="predicted"/>
<sequence>MSFTLYDATIVEAKLSLATLDHILTEAEKHANSASFPEARLYEDMNPLSFQVHAATRFSEKLVARLSGRESVEFEDKVVTFADMHARIAKAQELLAQADKDAVNRHGEEVAPTALPSAGTMDLPGKAFAMGAAVPNINFHLSMAYAILRKEGVPLGKRDYIMPFVGEHIMKTQQ</sequence>
<reference evidence="1" key="1">
    <citation type="journal article" date="2020" name="BMC Genomics">
        <title>Correction to: Identification and distribution of gene clusters required for synthesis of sphingolipid metabolism inhibitors in diverse species of the filamentous fungus Fusarium.</title>
        <authorList>
            <person name="Kim H.S."/>
            <person name="Lohmar J.M."/>
            <person name="Busman M."/>
            <person name="Brown D.W."/>
            <person name="Naumann T.A."/>
            <person name="Divon H.H."/>
            <person name="Lysoe E."/>
            <person name="Uhlig S."/>
            <person name="Proctor R.H."/>
        </authorList>
    </citation>
    <scope>NUCLEOTIDE SEQUENCE</scope>
    <source>
        <strain evidence="1">NRRL 20472</strain>
    </source>
</reference>
<comment type="caution">
    <text evidence="1">The sequence shown here is derived from an EMBL/GenBank/DDBJ whole genome shotgun (WGS) entry which is preliminary data.</text>
</comment>
<dbReference type="AlphaFoldDB" id="A0A8H4TXP7"/>
<protein>
    <recommendedName>
        <fullName evidence="3">Helix-turn-helix-domain containing protein type</fullName>
    </recommendedName>
</protein>
<evidence type="ECO:0000313" key="2">
    <source>
        <dbReference type="Proteomes" id="UP000622797"/>
    </source>
</evidence>
<dbReference type="EMBL" id="JABEXW010000315">
    <property type="protein sequence ID" value="KAF4965962.1"/>
    <property type="molecule type" value="Genomic_DNA"/>
</dbReference>
<gene>
    <name evidence="1" type="ORF">FSARC_6301</name>
</gene>
<dbReference type="InterPro" id="IPR018531">
    <property type="entry name" value="DUF1993"/>
</dbReference>
<dbReference type="InterPro" id="IPR034660">
    <property type="entry name" value="DinB/YfiT-like"/>
</dbReference>
<dbReference type="SUPFAM" id="SSF109854">
    <property type="entry name" value="DinB/YfiT-like putative metalloenzymes"/>
    <property type="match status" value="1"/>
</dbReference>
<evidence type="ECO:0000313" key="1">
    <source>
        <dbReference type="EMBL" id="KAF4965962.1"/>
    </source>
</evidence>
<dbReference type="PANTHER" id="PTHR36922:SF1">
    <property type="entry name" value="DUF1993 DOMAIN-CONTAINING PROTEIN"/>
    <property type="match status" value="1"/>
</dbReference>
<dbReference type="Gene3D" id="1.20.120.450">
    <property type="entry name" value="dinb family like domain"/>
    <property type="match status" value="1"/>
</dbReference>
<evidence type="ECO:0008006" key="3">
    <source>
        <dbReference type="Google" id="ProtNLM"/>
    </source>
</evidence>
<dbReference type="PANTHER" id="PTHR36922">
    <property type="entry name" value="BLL2446 PROTEIN"/>
    <property type="match status" value="1"/>
</dbReference>
<dbReference type="Proteomes" id="UP000622797">
    <property type="component" value="Unassembled WGS sequence"/>
</dbReference>
<accession>A0A8H4TXP7</accession>
<name>A0A8H4TXP7_9HYPO</name>